<dbReference type="AlphaFoldDB" id="A0A9N9HIW2"/>
<organism evidence="1 2">
    <name type="scientific">Cetraspora pellucida</name>
    <dbReference type="NCBI Taxonomy" id="1433469"/>
    <lineage>
        <taxon>Eukaryota</taxon>
        <taxon>Fungi</taxon>
        <taxon>Fungi incertae sedis</taxon>
        <taxon>Mucoromycota</taxon>
        <taxon>Glomeromycotina</taxon>
        <taxon>Glomeromycetes</taxon>
        <taxon>Diversisporales</taxon>
        <taxon>Gigasporaceae</taxon>
        <taxon>Cetraspora</taxon>
    </lineage>
</organism>
<name>A0A9N9HIW2_9GLOM</name>
<protein>
    <submittedName>
        <fullName evidence="1">20699_t:CDS:1</fullName>
    </submittedName>
</protein>
<proteinExistence type="predicted"/>
<evidence type="ECO:0000313" key="2">
    <source>
        <dbReference type="Proteomes" id="UP000789759"/>
    </source>
</evidence>
<accession>A0A9N9HIW2</accession>
<evidence type="ECO:0000313" key="1">
    <source>
        <dbReference type="EMBL" id="CAG8695625.1"/>
    </source>
</evidence>
<dbReference type="EMBL" id="CAJVQA010010321">
    <property type="protein sequence ID" value="CAG8695625.1"/>
    <property type="molecule type" value="Genomic_DNA"/>
</dbReference>
<dbReference type="Proteomes" id="UP000789759">
    <property type="component" value="Unassembled WGS sequence"/>
</dbReference>
<comment type="caution">
    <text evidence="1">The sequence shown here is derived from an EMBL/GenBank/DDBJ whole genome shotgun (WGS) entry which is preliminary data.</text>
</comment>
<sequence>MATLNDAPNDKASLAQSKIKIGTVHLAMQERFRDSSTELEPNRTDWHNILEEELNSNNTSSQGLIDVWKENASEHLSENSSEPSSYPCIEDSRHITKNKLLYEKSNLTKDFLSQDKNNLETILEIENSREYITKDSNKNTMFSVKKSKIAMQQ</sequence>
<gene>
    <name evidence="1" type="ORF">CPELLU_LOCUS11545</name>
</gene>
<reference evidence="1" key="1">
    <citation type="submission" date="2021-06" db="EMBL/GenBank/DDBJ databases">
        <authorList>
            <person name="Kallberg Y."/>
            <person name="Tangrot J."/>
            <person name="Rosling A."/>
        </authorList>
    </citation>
    <scope>NUCLEOTIDE SEQUENCE</scope>
    <source>
        <strain evidence="1">FL966</strain>
    </source>
</reference>
<keyword evidence="2" id="KW-1185">Reference proteome</keyword>